<dbReference type="Proteomes" id="UP001494672">
    <property type="component" value="Unassembled WGS sequence"/>
</dbReference>
<dbReference type="EMBL" id="JBBNGJ010000001">
    <property type="protein sequence ID" value="MEQ2591788.1"/>
    <property type="molecule type" value="Genomic_DNA"/>
</dbReference>
<dbReference type="SMART" id="SM00641">
    <property type="entry name" value="Glyco_25"/>
    <property type="match status" value="1"/>
</dbReference>
<dbReference type="RefSeq" id="WP_349092749.1">
    <property type="nucleotide sequence ID" value="NZ_JBBNGJ010000001.1"/>
</dbReference>
<evidence type="ECO:0000256" key="1">
    <source>
        <dbReference type="ARBA" id="ARBA00010646"/>
    </source>
</evidence>
<dbReference type="InterPro" id="IPR002053">
    <property type="entry name" value="Glyco_hydro_25"/>
</dbReference>
<comment type="similarity">
    <text evidence="1">Belongs to the glycosyl hydrolase 25 family.</text>
</comment>
<dbReference type="Gene3D" id="3.20.20.80">
    <property type="entry name" value="Glycosidases"/>
    <property type="match status" value="1"/>
</dbReference>
<dbReference type="SUPFAM" id="SSF51445">
    <property type="entry name" value="(Trans)glycosidases"/>
    <property type="match status" value="1"/>
</dbReference>
<accession>A0ABV1I7F5</accession>
<protein>
    <submittedName>
        <fullName evidence="5">GH25 family lysozyme</fullName>
    </submittedName>
</protein>
<evidence type="ECO:0000256" key="3">
    <source>
        <dbReference type="ARBA" id="ARBA00023295"/>
    </source>
</evidence>
<dbReference type="CDD" id="cd06417">
    <property type="entry name" value="GH25_LysA-like"/>
    <property type="match status" value="1"/>
</dbReference>
<reference evidence="5 6" key="1">
    <citation type="submission" date="2024-04" db="EMBL/GenBank/DDBJ databases">
        <title>Human intestinal bacterial collection.</title>
        <authorList>
            <person name="Pauvert C."/>
            <person name="Hitch T.C.A."/>
            <person name="Clavel T."/>
        </authorList>
    </citation>
    <scope>NUCLEOTIDE SEQUENCE [LARGE SCALE GENOMIC DNA]</scope>
    <source>
        <strain evidence="5 6">CLA-AA-H181</strain>
    </source>
</reference>
<name>A0ABV1I7F5_9FIRM</name>
<gene>
    <name evidence="5" type="ORF">AAAU18_02520</name>
</gene>
<keyword evidence="3" id="KW-0326">Glycosidase</keyword>
<dbReference type="PROSITE" id="PS51904">
    <property type="entry name" value="GLYCOSYL_HYDROL_F25_2"/>
    <property type="match status" value="1"/>
</dbReference>
<keyword evidence="2" id="KW-0378">Hydrolase</keyword>
<sequence length="323" mass="36556">MASNKVPLKGYMDGIDISAWQDTIDITKVPCDFVIVKATEGTDYKNRYFAKHCDQAMKAGKLLGAFHYANGGDPHIEAEYFIAYSKKYVGKAILVLDWEGQNNPQFGRSDRAWCKEWCDHVYSKTGVKPLIYIQKSAMDNVKGLGYRLWVAQYPDYERTGYQEHPWNEGQYECDIRQYTSVGRLPGYDGNLDLNKSYIDKTTWKKYTAKKTDGTQGKDAGSNSGKSNNKKKSIEVIAKEVIAGKWGNGDDRKSRLKKAGYDYNKVQAKVNAVVKASRKKSIDVIAREVIAGDWGNGDDRKNRLKKAGYDHVKVQNKVNEMLGR</sequence>
<dbReference type="Pfam" id="PF01183">
    <property type="entry name" value="Glyco_hydro_25"/>
    <property type="match status" value="1"/>
</dbReference>
<evidence type="ECO:0000256" key="2">
    <source>
        <dbReference type="ARBA" id="ARBA00022801"/>
    </source>
</evidence>
<comment type="caution">
    <text evidence="5">The sequence shown here is derived from an EMBL/GenBank/DDBJ whole genome shotgun (WGS) entry which is preliminary data.</text>
</comment>
<feature type="domain" description="Cpl-7 lysozyme C-terminal" evidence="4">
    <location>
        <begin position="281"/>
        <end position="322"/>
    </location>
</feature>
<dbReference type="InterPro" id="IPR013168">
    <property type="entry name" value="Cpl_7_lyso_C"/>
</dbReference>
<dbReference type="InterPro" id="IPR018077">
    <property type="entry name" value="Glyco_hydro_fam25_subgr"/>
</dbReference>
<evidence type="ECO:0000313" key="6">
    <source>
        <dbReference type="Proteomes" id="UP001494672"/>
    </source>
</evidence>
<organism evidence="5 6">
    <name type="scientific">Coprococcus aceti</name>
    <dbReference type="NCBI Taxonomy" id="2981786"/>
    <lineage>
        <taxon>Bacteria</taxon>
        <taxon>Bacillati</taxon>
        <taxon>Bacillota</taxon>
        <taxon>Clostridia</taxon>
        <taxon>Lachnospirales</taxon>
        <taxon>Lachnospiraceae</taxon>
        <taxon>Coprococcus</taxon>
    </lineage>
</organism>
<proteinExistence type="inferred from homology"/>
<dbReference type="PANTHER" id="PTHR34135">
    <property type="entry name" value="LYSOZYME"/>
    <property type="match status" value="1"/>
</dbReference>
<dbReference type="PANTHER" id="PTHR34135:SF2">
    <property type="entry name" value="LYSOZYME"/>
    <property type="match status" value="1"/>
</dbReference>
<dbReference type="SMART" id="SM01095">
    <property type="entry name" value="Cpl-7"/>
    <property type="match status" value="2"/>
</dbReference>
<evidence type="ECO:0000313" key="5">
    <source>
        <dbReference type="EMBL" id="MEQ2591788.1"/>
    </source>
</evidence>
<dbReference type="Pfam" id="PF08230">
    <property type="entry name" value="CW_7"/>
    <property type="match status" value="2"/>
</dbReference>
<dbReference type="InterPro" id="IPR017853">
    <property type="entry name" value="GH"/>
</dbReference>
<keyword evidence="6" id="KW-1185">Reference proteome</keyword>
<feature type="domain" description="Cpl-7 lysozyme C-terminal" evidence="4">
    <location>
        <begin position="233"/>
        <end position="274"/>
    </location>
</feature>
<evidence type="ECO:0000259" key="4">
    <source>
        <dbReference type="SMART" id="SM01095"/>
    </source>
</evidence>